<dbReference type="AlphaFoldDB" id="A0A0L6V1Q7"/>
<dbReference type="Proteomes" id="UP000037035">
    <property type="component" value="Unassembled WGS sequence"/>
</dbReference>
<sequence>MFYGADVRMQGSPTFHTLKNLIHPHQKWLVTVHVFGGSWKLFDFMWLRYQACAKQEKLFHVIFSKLDSGLSSSKFWAGSLRAVQASSSSSFWDGFCRCGNFIGKGMAASQQKLLLHGKLSRPKTTKESIFRAFTYGSSRDVVAGIVGGGWFWGSEKDWADKSCSGGHFRGKPGQQRARGSRGCAAGGLRKGAGGGVLGGREWSLGGGIYLSIYHIEKDRAVGFFEENQESSFKNHSRQNIHSLFPGYSVQRAVIREFFLSEVLNTQRTRTLSYLLSWVFFPNNAGCLLVFPVYKVVVMDFILVVLWVIMRIKILIDCEHFELDEGKIWMVILLEMSEKKEGKLLKFQLYPSSFLSLFFIIS</sequence>
<evidence type="ECO:0000313" key="3">
    <source>
        <dbReference type="Proteomes" id="UP000037035"/>
    </source>
</evidence>
<gene>
    <name evidence="2" type="ORF">VP01_304g1</name>
</gene>
<dbReference type="VEuPathDB" id="FungiDB:VP01_304g1"/>
<keyword evidence="1" id="KW-1133">Transmembrane helix</keyword>
<keyword evidence="3" id="KW-1185">Reference proteome</keyword>
<organism evidence="2 3">
    <name type="scientific">Puccinia sorghi</name>
    <dbReference type="NCBI Taxonomy" id="27349"/>
    <lineage>
        <taxon>Eukaryota</taxon>
        <taxon>Fungi</taxon>
        <taxon>Dikarya</taxon>
        <taxon>Basidiomycota</taxon>
        <taxon>Pucciniomycotina</taxon>
        <taxon>Pucciniomycetes</taxon>
        <taxon>Pucciniales</taxon>
        <taxon>Pucciniaceae</taxon>
        <taxon>Puccinia</taxon>
    </lineage>
</organism>
<comment type="caution">
    <text evidence="2">The sequence shown here is derived from an EMBL/GenBank/DDBJ whole genome shotgun (WGS) entry which is preliminary data.</text>
</comment>
<dbReference type="EMBL" id="LAVV01008002">
    <property type="protein sequence ID" value="KNZ54075.1"/>
    <property type="molecule type" value="Genomic_DNA"/>
</dbReference>
<feature type="transmembrane region" description="Helical" evidence="1">
    <location>
        <begin position="288"/>
        <end position="308"/>
    </location>
</feature>
<keyword evidence="1" id="KW-0472">Membrane</keyword>
<name>A0A0L6V1Q7_9BASI</name>
<accession>A0A0L6V1Q7</accession>
<evidence type="ECO:0000256" key="1">
    <source>
        <dbReference type="SAM" id="Phobius"/>
    </source>
</evidence>
<keyword evidence="1" id="KW-0812">Transmembrane</keyword>
<reference evidence="2 3" key="1">
    <citation type="submission" date="2015-08" db="EMBL/GenBank/DDBJ databases">
        <title>Next Generation Sequencing and Analysis of the Genome of Puccinia sorghi L Schw, the Causal Agent of Maize Common Rust.</title>
        <authorList>
            <person name="Rochi L."/>
            <person name="Burguener G."/>
            <person name="Darino M."/>
            <person name="Turjanski A."/>
            <person name="Kreff E."/>
            <person name="Dieguez M.J."/>
            <person name="Sacco F."/>
        </authorList>
    </citation>
    <scope>NUCLEOTIDE SEQUENCE [LARGE SCALE GENOMIC DNA]</scope>
    <source>
        <strain evidence="2 3">RO10H11247</strain>
    </source>
</reference>
<proteinExistence type="predicted"/>
<protein>
    <submittedName>
        <fullName evidence="2">Uncharacterized protein</fullName>
    </submittedName>
</protein>
<evidence type="ECO:0000313" key="2">
    <source>
        <dbReference type="EMBL" id="KNZ54075.1"/>
    </source>
</evidence>